<sequence length="429" mass="46406">MRTAEEVVNEIHSALGDGDKQGLRNTAALLETLQAWPACPVIHVAGTNGKGSVCAMLNSVLTAAGYRTGMYTSPFLQTYNERIRLNGKPITAEQLAQYGNETLDAAEKLKRELDYHCTPFELGTALAFHTFQAEKAELIISETGMGGRLDPTNAIPNPTVCAITAIGMDHMQYLGNTLTEIAGEKAGIIKYGVPVVCYPPEEKEVQDVLNARVEKEEATLIIPEKEQIRIREANARYTIADYKTGNRVWTNLRISLPGEHQTVNALVVLCVLEELEKQGIRVPEEAVISGLGNAFWPGRLEWCGNVVMDGAHNAQGIAAFNRYVQEHLSGKRKVLLTGVLKEKLSEEMLGGLASVTDTAVTVTPDSPRAMKAEELAELLRGKGMEACAANSLKEGLETAGKLAGEDGLILATGSLYFIGAMRSELGLDP</sequence>
<accession>A0AC61N404</accession>
<keyword evidence="2" id="KW-1185">Reference proteome</keyword>
<organism evidence="1 2">
    <name type="scientific">Aristaeella hokkaidonensis</name>
    <dbReference type="NCBI Taxonomy" id="3046382"/>
    <lineage>
        <taxon>Bacteria</taxon>
        <taxon>Bacillati</taxon>
        <taxon>Bacillota</taxon>
        <taxon>Clostridia</taxon>
        <taxon>Eubacteriales</taxon>
        <taxon>Aristaeellaceae</taxon>
        <taxon>Aristaeella</taxon>
    </lineage>
</organism>
<gene>
    <name evidence="1" type="ORF">JYE49_03510</name>
</gene>
<dbReference type="EMBL" id="CP068393">
    <property type="protein sequence ID" value="QUC67785.1"/>
    <property type="molecule type" value="Genomic_DNA"/>
</dbReference>
<reference evidence="1" key="1">
    <citation type="submission" date="2021-01" db="EMBL/GenBank/DDBJ databases">
        <title>Complete genome sequence of Clostridiales bacterium R-7.</title>
        <authorList>
            <person name="Mahoney-Kurpe S.C."/>
            <person name="Palevich N."/>
            <person name="Koike S."/>
            <person name="Moon C.D."/>
            <person name="Attwood G.T."/>
        </authorList>
    </citation>
    <scope>NUCLEOTIDE SEQUENCE</scope>
    <source>
        <strain evidence="1">R-7</strain>
    </source>
</reference>
<proteinExistence type="predicted"/>
<evidence type="ECO:0000313" key="2">
    <source>
        <dbReference type="Proteomes" id="UP000682782"/>
    </source>
</evidence>
<evidence type="ECO:0000313" key="1">
    <source>
        <dbReference type="EMBL" id="QUC67785.1"/>
    </source>
</evidence>
<dbReference type="Proteomes" id="UP000682782">
    <property type="component" value="Chromosome"/>
</dbReference>
<name>A0AC61N404_9FIRM</name>
<protein>
    <submittedName>
        <fullName evidence="1">Bifunctional folylpolyglutamate synthase/dihydrofolate synthase</fullName>
    </submittedName>
</protein>